<dbReference type="Gene3D" id="3.90.550.10">
    <property type="entry name" value="Spore Coat Polysaccharide Biosynthesis Protein SpsA, Chain A"/>
    <property type="match status" value="1"/>
</dbReference>
<dbReference type="InterPro" id="IPR001173">
    <property type="entry name" value="Glyco_trans_2-like"/>
</dbReference>
<evidence type="ECO:0000259" key="2">
    <source>
        <dbReference type="Pfam" id="PF00535"/>
    </source>
</evidence>
<reference evidence="3" key="1">
    <citation type="journal article" date="2015" name="Fish Pathol.">
        <title>Structure of Genetic Loci for Capsular Polysaccharide Biosynthesis in Streptococcus parauberis isolated from Japanese flounder.</title>
        <authorList>
            <person name="Tu C."/>
            <person name="Suga K."/>
            <person name="Kanai K."/>
        </authorList>
    </citation>
    <scope>NUCLEOTIDE SEQUENCE</scope>
    <source>
        <strain evidence="5">2007-1</strain>
        <strain evidence="3">NUF1003</strain>
        <strain evidence="4">NUF1071</strain>
    </source>
</reference>
<evidence type="ECO:0000313" key="3">
    <source>
        <dbReference type="EMBL" id="BAU04021.1"/>
    </source>
</evidence>
<dbReference type="AlphaFoldDB" id="A0A0S3TFZ8"/>
<keyword evidence="1" id="KW-1133">Transmembrane helix</keyword>
<dbReference type="GO" id="GO:0016740">
    <property type="term" value="F:transferase activity"/>
    <property type="evidence" value="ECO:0007669"/>
    <property type="project" value="UniProtKB-KW"/>
</dbReference>
<dbReference type="Pfam" id="PF00535">
    <property type="entry name" value="Glycos_transf_2"/>
    <property type="match status" value="1"/>
</dbReference>
<feature type="domain" description="Glycosyltransferase 2-like" evidence="2">
    <location>
        <begin position="22"/>
        <end position="162"/>
    </location>
</feature>
<dbReference type="InterPro" id="IPR029044">
    <property type="entry name" value="Nucleotide-diphossugar_trans"/>
</dbReference>
<dbReference type="EMBL" id="LC060254">
    <property type="protein sequence ID" value="BAU04039.1"/>
    <property type="molecule type" value="Genomic_DNA"/>
</dbReference>
<keyword evidence="1" id="KW-0472">Membrane</keyword>
<protein>
    <submittedName>
        <fullName evidence="3">Glycosyltransferase family 2</fullName>
    </submittedName>
</protein>
<dbReference type="PANTHER" id="PTHR43179:SF10">
    <property type="entry name" value="GLYCOSYL TRANSFERASE"/>
    <property type="match status" value="1"/>
</dbReference>
<dbReference type="EMBL" id="LC060256">
    <property type="protein sequence ID" value="BAU04076.1"/>
    <property type="molecule type" value="Genomic_DNA"/>
</dbReference>
<keyword evidence="3" id="KW-0808">Transferase</keyword>
<keyword evidence="1" id="KW-0812">Transmembrane</keyword>
<dbReference type="RefSeq" id="WP_041828437.1">
    <property type="nucleotide sequence ID" value="NZ_CP104048.1"/>
</dbReference>
<accession>A0A0S3TFZ8</accession>
<sequence length="307" mass="36285">MKKDITETKDKSNIENKKVAAVIVNYNDANRTINLLKEIVNYESINYVIVVNNKSTDNSQENLESFEHDKYILINAKKNGGYGYGNNIGIKKSDEMDMDYTLICNPDIYFSENTLIEMMKYLEQDESCALINAKENYLGNFAWKYTSDLQDVLCTSIVFNKFFSKRYYKNSYFENKDVVNVDILQGSFLLVKTDLMLSFGMYDEEFFLYEEEKVLYKKFHSHGYYSKSVLTESYEHHHIDRKYNYVTQFLTTKQRLIDSKLLFLKKYRNFSSFKLSLSKLFFLLTKFEMLLYSLFLISKDRLGKNNG</sequence>
<feature type="transmembrane region" description="Helical" evidence="1">
    <location>
        <begin position="280"/>
        <end position="297"/>
    </location>
</feature>
<dbReference type="PANTHER" id="PTHR43179">
    <property type="entry name" value="RHAMNOSYLTRANSFERASE WBBL"/>
    <property type="match status" value="1"/>
</dbReference>
<evidence type="ECO:0000313" key="5">
    <source>
        <dbReference type="EMBL" id="BAU04076.1"/>
    </source>
</evidence>
<dbReference type="EMBL" id="LC060253">
    <property type="protein sequence ID" value="BAU04021.1"/>
    <property type="molecule type" value="Genomic_DNA"/>
</dbReference>
<evidence type="ECO:0000256" key="1">
    <source>
        <dbReference type="SAM" id="Phobius"/>
    </source>
</evidence>
<name>A0A0S3TFZ8_9STRE</name>
<proteinExistence type="predicted"/>
<gene>
    <name evidence="3" type="primary">cps1bK</name>
</gene>
<evidence type="ECO:0000313" key="4">
    <source>
        <dbReference type="EMBL" id="BAU04039.1"/>
    </source>
</evidence>
<organism evidence="3">
    <name type="scientific">Streptococcus parauberis</name>
    <dbReference type="NCBI Taxonomy" id="1348"/>
    <lineage>
        <taxon>Bacteria</taxon>
        <taxon>Bacillati</taxon>
        <taxon>Bacillota</taxon>
        <taxon>Bacilli</taxon>
        <taxon>Lactobacillales</taxon>
        <taxon>Streptococcaceae</taxon>
        <taxon>Streptococcus</taxon>
    </lineage>
</organism>
<dbReference type="SUPFAM" id="SSF53448">
    <property type="entry name" value="Nucleotide-diphospho-sugar transferases"/>
    <property type="match status" value="1"/>
</dbReference>